<organism evidence="3 4">
    <name type="scientific">Jatrophihabitans endophyticus</name>
    <dbReference type="NCBI Taxonomy" id="1206085"/>
    <lineage>
        <taxon>Bacteria</taxon>
        <taxon>Bacillati</taxon>
        <taxon>Actinomycetota</taxon>
        <taxon>Actinomycetes</taxon>
        <taxon>Jatrophihabitantales</taxon>
        <taxon>Jatrophihabitantaceae</taxon>
        <taxon>Jatrophihabitans</taxon>
    </lineage>
</organism>
<dbReference type="EMBL" id="FQVU01000004">
    <property type="protein sequence ID" value="SHH01679.1"/>
    <property type="molecule type" value="Genomic_DNA"/>
</dbReference>
<evidence type="ECO:0000256" key="1">
    <source>
        <dbReference type="SAM" id="MobiDB-lite"/>
    </source>
</evidence>
<keyword evidence="2" id="KW-0812">Transmembrane</keyword>
<feature type="transmembrane region" description="Helical" evidence="2">
    <location>
        <begin position="67"/>
        <end position="87"/>
    </location>
</feature>
<dbReference type="STRING" id="1206085.SAMN05443575_3098"/>
<keyword evidence="2" id="KW-1133">Transmembrane helix</keyword>
<feature type="compositionally biased region" description="Basic residues" evidence="1">
    <location>
        <begin position="245"/>
        <end position="254"/>
    </location>
</feature>
<name>A0A1M5PJK0_9ACTN</name>
<reference evidence="3 4" key="1">
    <citation type="submission" date="2016-11" db="EMBL/GenBank/DDBJ databases">
        <authorList>
            <person name="Jaros S."/>
            <person name="Januszkiewicz K."/>
            <person name="Wedrychowicz H."/>
        </authorList>
    </citation>
    <scope>NUCLEOTIDE SEQUENCE [LARGE SCALE GENOMIC DNA]</scope>
    <source>
        <strain evidence="3 4">DSM 45627</strain>
    </source>
</reference>
<proteinExistence type="predicted"/>
<evidence type="ECO:0000256" key="2">
    <source>
        <dbReference type="SAM" id="Phobius"/>
    </source>
</evidence>
<dbReference type="AlphaFoldDB" id="A0A1M5PJK0"/>
<dbReference type="RefSeq" id="WP_073391324.1">
    <property type="nucleotide sequence ID" value="NZ_FQVU01000004.1"/>
</dbReference>
<feature type="compositionally biased region" description="Low complexity" evidence="1">
    <location>
        <begin position="155"/>
        <end position="175"/>
    </location>
</feature>
<feature type="region of interest" description="Disordered" evidence="1">
    <location>
        <begin position="116"/>
        <end position="254"/>
    </location>
</feature>
<gene>
    <name evidence="3" type="ORF">SAMN05443575_3098</name>
</gene>
<protein>
    <submittedName>
        <fullName evidence="3">Uncharacterized protein</fullName>
    </submittedName>
</protein>
<evidence type="ECO:0000313" key="3">
    <source>
        <dbReference type="EMBL" id="SHH01679.1"/>
    </source>
</evidence>
<feature type="compositionally biased region" description="Basic and acidic residues" evidence="1">
    <location>
        <begin position="199"/>
        <end position="219"/>
    </location>
</feature>
<sequence>MTGAGWDDDEAVLAGHRSSGVADDELAAVLGALRDAGRRAAPEPSAELAAVFAGATPMRRSRRTAQVVLGAVVVGATTFAATGVAAANDALPGPAQHLVTGVVNGITPFRIAEPAAHSPAARSAPPSAQGGAAGVVHARPTSRPAAAPSPPASPVPTGSSVPVTAPRARPTAAHGTPRHDRDDDARGRRSTPGQHRTHGHEGEHRRTRAGHERRGDAGTRHAGKASRRDDRNASGRGDRGDAHRRTQPPRHSSR</sequence>
<feature type="compositionally biased region" description="Basic and acidic residues" evidence="1">
    <location>
        <begin position="226"/>
        <end position="244"/>
    </location>
</feature>
<keyword evidence="4" id="KW-1185">Reference proteome</keyword>
<evidence type="ECO:0000313" key="4">
    <source>
        <dbReference type="Proteomes" id="UP000186132"/>
    </source>
</evidence>
<dbReference type="Proteomes" id="UP000186132">
    <property type="component" value="Unassembled WGS sequence"/>
</dbReference>
<accession>A0A1M5PJK0</accession>
<feature type="compositionally biased region" description="Low complexity" evidence="1">
    <location>
        <begin position="116"/>
        <end position="130"/>
    </location>
</feature>
<feature type="compositionally biased region" description="Basic and acidic residues" evidence="1">
    <location>
        <begin position="177"/>
        <end position="187"/>
    </location>
</feature>
<keyword evidence="2" id="KW-0472">Membrane</keyword>